<comment type="caution">
    <text evidence="2">The sequence shown here is derived from an EMBL/GenBank/DDBJ whole genome shotgun (WGS) entry which is preliminary data.</text>
</comment>
<name>A0A832RTK0_9EURY</name>
<evidence type="ECO:0000256" key="1">
    <source>
        <dbReference type="SAM" id="MobiDB-lite"/>
    </source>
</evidence>
<feature type="region of interest" description="Disordered" evidence="1">
    <location>
        <begin position="128"/>
        <end position="153"/>
    </location>
</feature>
<accession>A0A832RTK0</accession>
<dbReference type="Gene3D" id="1.20.58.1030">
    <property type="match status" value="1"/>
</dbReference>
<evidence type="ECO:0000313" key="2">
    <source>
        <dbReference type="EMBL" id="HIH69052.1"/>
    </source>
</evidence>
<dbReference type="RefSeq" id="WP_157203010.1">
    <property type="nucleotide sequence ID" value="NZ_DUIH01000002.1"/>
</dbReference>
<dbReference type="CDD" id="cd11714">
    <property type="entry name" value="GINS_A_archaea"/>
    <property type="match status" value="1"/>
</dbReference>
<evidence type="ECO:0008006" key="4">
    <source>
        <dbReference type="Google" id="ProtNLM"/>
    </source>
</evidence>
<protein>
    <recommendedName>
        <fullName evidence="4">DNA replication complex GINS family protein</fullName>
    </recommendedName>
</protein>
<dbReference type="EMBL" id="DUIH01000002">
    <property type="protein sequence ID" value="HIH69052.1"/>
    <property type="molecule type" value="Genomic_DNA"/>
</dbReference>
<organism evidence="2 3">
    <name type="scientific">Methermicoccus shengliensis</name>
    <dbReference type="NCBI Taxonomy" id="660064"/>
    <lineage>
        <taxon>Archaea</taxon>
        <taxon>Methanobacteriati</taxon>
        <taxon>Methanobacteriota</taxon>
        <taxon>Stenosarchaea group</taxon>
        <taxon>Methanomicrobia</taxon>
        <taxon>Methanosarcinales</taxon>
        <taxon>Methermicoccaceae</taxon>
        <taxon>Methermicoccus</taxon>
    </lineage>
</organism>
<gene>
    <name evidence="2" type="ORF">HA299_00270</name>
</gene>
<sequence>MEESFTVSDIGEVARLSREREGLCRLKSPSFYADAQRLICDLERQLLECEQGSREARMLSDQLRTARRQLKQLFRNRMARIVWLAVMGATSEWEGLASEVECMTEQEREVYQEVLAIIVRARQQLLDAQQTPSSSDSASHPEPEGVQPELFPSSKSDINEKYVVVRALEAVPTFLGSDGRIYTLGREDVATVPTPNAKVLINRGLAVAIHAEGYSISTPEGESR</sequence>
<dbReference type="AlphaFoldDB" id="A0A832RTK0"/>
<proteinExistence type="predicted"/>
<dbReference type="Gene3D" id="3.40.5.50">
    <property type="match status" value="1"/>
</dbReference>
<dbReference type="Proteomes" id="UP000600363">
    <property type="component" value="Unassembled WGS sequence"/>
</dbReference>
<feature type="compositionally biased region" description="Polar residues" evidence="1">
    <location>
        <begin position="128"/>
        <end position="138"/>
    </location>
</feature>
<reference evidence="2" key="1">
    <citation type="journal article" date="2020" name="bioRxiv">
        <title>A rank-normalized archaeal taxonomy based on genome phylogeny resolves widespread incomplete and uneven classifications.</title>
        <authorList>
            <person name="Rinke C."/>
            <person name="Chuvochina M."/>
            <person name="Mussig A.J."/>
            <person name="Chaumeil P.-A."/>
            <person name="Waite D.W."/>
            <person name="Whitman W.B."/>
            <person name="Parks D.H."/>
            <person name="Hugenholtz P."/>
        </authorList>
    </citation>
    <scope>NUCLEOTIDE SEQUENCE</scope>
    <source>
        <strain evidence="2">UBA12518</strain>
    </source>
</reference>
<evidence type="ECO:0000313" key="3">
    <source>
        <dbReference type="Proteomes" id="UP000600363"/>
    </source>
</evidence>